<dbReference type="AlphaFoldDB" id="A0AAV9JLG8"/>
<reference evidence="5 6" key="1">
    <citation type="submission" date="2021-11" db="EMBL/GenBank/DDBJ databases">
        <title>Black yeast isolated from Biological Soil Crust.</title>
        <authorList>
            <person name="Kurbessoian T."/>
        </authorList>
    </citation>
    <scope>NUCLEOTIDE SEQUENCE [LARGE SCALE GENOMIC DNA]</scope>
    <source>
        <strain evidence="5 6">CCFEE 5522</strain>
    </source>
</reference>
<accession>A0AAV9JLG8</accession>
<dbReference type="Gene3D" id="3.40.50.1820">
    <property type="entry name" value="alpha/beta hydrolase"/>
    <property type="match status" value="1"/>
</dbReference>
<proteinExistence type="inferred from homology"/>
<keyword evidence="6" id="KW-1185">Reference proteome</keyword>
<evidence type="ECO:0000256" key="1">
    <source>
        <dbReference type="ARBA" id="ARBA00022801"/>
    </source>
</evidence>
<evidence type="ECO:0000259" key="4">
    <source>
        <dbReference type="Pfam" id="PF12697"/>
    </source>
</evidence>
<dbReference type="InterPro" id="IPR000073">
    <property type="entry name" value="AB_hydrolase_1"/>
</dbReference>
<comment type="caution">
    <text evidence="5">The sequence shown here is derived from an EMBL/GenBank/DDBJ whole genome shotgun (WGS) entry which is preliminary data.</text>
</comment>
<dbReference type="EMBL" id="JAVFHQ010000016">
    <property type="protein sequence ID" value="KAK4546184.1"/>
    <property type="molecule type" value="Genomic_DNA"/>
</dbReference>
<dbReference type="InterPro" id="IPR050261">
    <property type="entry name" value="FrsA_esterase"/>
</dbReference>
<organism evidence="5 6">
    <name type="scientific">Oleoguttula mirabilis</name>
    <dbReference type="NCBI Taxonomy" id="1507867"/>
    <lineage>
        <taxon>Eukaryota</taxon>
        <taxon>Fungi</taxon>
        <taxon>Dikarya</taxon>
        <taxon>Ascomycota</taxon>
        <taxon>Pezizomycotina</taxon>
        <taxon>Dothideomycetes</taxon>
        <taxon>Dothideomycetidae</taxon>
        <taxon>Mycosphaerellales</taxon>
        <taxon>Teratosphaeriaceae</taxon>
        <taxon>Oleoguttula</taxon>
    </lineage>
</organism>
<dbReference type="Pfam" id="PF12697">
    <property type="entry name" value="Abhydrolase_6"/>
    <property type="match status" value="1"/>
</dbReference>
<comment type="similarity">
    <text evidence="2">Belongs to the AB hydrolase superfamily. FUS2 hydrolase family.</text>
</comment>
<dbReference type="Proteomes" id="UP001324427">
    <property type="component" value="Unassembled WGS sequence"/>
</dbReference>
<gene>
    <name evidence="5" type="ORF">LTR36_002321</name>
</gene>
<protein>
    <recommendedName>
        <fullName evidence="4">AB hydrolase-1 domain-containing protein</fullName>
    </recommendedName>
</protein>
<evidence type="ECO:0000313" key="6">
    <source>
        <dbReference type="Proteomes" id="UP001324427"/>
    </source>
</evidence>
<evidence type="ECO:0000256" key="3">
    <source>
        <dbReference type="SAM" id="MobiDB-lite"/>
    </source>
</evidence>
<dbReference type="InterPro" id="IPR029058">
    <property type="entry name" value="AB_hydrolase_fold"/>
</dbReference>
<keyword evidence="1" id="KW-0378">Hydrolase</keyword>
<feature type="domain" description="AB hydrolase-1" evidence="4">
    <location>
        <begin position="82"/>
        <end position="190"/>
    </location>
</feature>
<dbReference type="PANTHER" id="PTHR22946">
    <property type="entry name" value="DIENELACTONE HYDROLASE DOMAIN-CONTAINING PROTEIN-RELATED"/>
    <property type="match status" value="1"/>
</dbReference>
<dbReference type="SUPFAM" id="SSF53474">
    <property type="entry name" value="alpha/beta-Hydrolases"/>
    <property type="match status" value="1"/>
</dbReference>
<evidence type="ECO:0000256" key="2">
    <source>
        <dbReference type="ARBA" id="ARBA00038115"/>
    </source>
</evidence>
<dbReference type="GO" id="GO:0016788">
    <property type="term" value="F:hydrolase activity, acting on ester bonds"/>
    <property type="evidence" value="ECO:0007669"/>
    <property type="project" value="UniProtKB-ARBA"/>
</dbReference>
<evidence type="ECO:0000313" key="5">
    <source>
        <dbReference type="EMBL" id="KAK4546184.1"/>
    </source>
</evidence>
<sequence length="303" mass="32940">MATQGLRPDTAMKQPLKPESFPASVEHAPRLFQSGETTEKKLNCDVERLHIKVNDGPDGKVTGFLHVPSPYRSGEHNKTAAILVSGAGGGVVGPSSMYLSMADKLASLPSQQALLALRLDYRYPARNNYCVPDVRAAVDYLQRERQIDNVVLVGWSFGSAPVLTFAGMDDRCIGAAMVAPQTADTEGIRMMAPRPVLLCHGTGDRTLSHTCSKRLKEMYKSGDRSGRAEVKVKLFNGDDHALTRHAQEAETLITQFIMRCAGVDMDSGLVSKTVHTPLMAGSREEKIELMKKGGDLKGNESVD</sequence>
<dbReference type="PANTHER" id="PTHR22946:SF9">
    <property type="entry name" value="POLYKETIDE TRANSFERASE AF380"/>
    <property type="match status" value="1"/>
</dbReference>
<feature type="region of interest" description="Disordered" evidence="3">
    <location>
        <begin position="1"/>
        <end position="24"/>
    </location>
</feature>
<name>A0AAV9JLG8_9PEZI</name>